<proteinExistence type="predicted"/>
<keyword evidence="1" id="KW-1133">Transmembrane helix</keyword>
<evidence type="ECO:0000313" key="3">
    <source>
        <dbReference type="Proteomes" id="UP001187346"/>
    </source>
</evidence>
<protein>
    <recommendedName>
        <fullName evidence="4">Integral membrane protein</fullName>
    </recommendedName>
</protein>
<name>A0ABU4FHU6_9ACTN</name>
<keyword evidence="1" id="KW-0472">Membrane</keyword>
<comment type="caution">
    <text evidence="2">The sequence shown here is derived from an EMBL/GenBank/DDBJ whole genome shotgun (WGS) entry which is preliminary data.</text>
</comment>
<accession>A0ABU4FHU6</accession>
<keyword evidence="3" id="KW-1185">Reference proteome</keyword>
<dbReference type="RefSeq" id="WP_317773843.1">
    <property type="nucleotide sequence ID" value="NZ_JAWMAJ010000120.1"/>
</dbReference>
<evidence type="ECO:0008006" key="4">
    <source>
        <dbReference type="Google" id="ProtNLM"/>
    </source>
</evidence>
<reference evidence="2 3" key="1">
    <citation type="submission" date="2023-10" db="EMBL/GenBank/DDBJ databases">
        <title>Characterization of rhizosphere-enriched actinobacteria from wheat plants lab-grown on chernevaya soil.</title>
        <authorList>
            <person name="Tikhonova E.N."/>
            <person name="Konopkin A."/>
            <person name="Kravchenko I.K."/>
        </authorList>
    </citation>
    <scope>NUCLEOTIDE SEQUENCE [LARGE SCALE GENOMIC DNA]</scope>
    <source>
        <strain evidence="2 3">RR29</strain>
    </source>
</reference>
<dbReference type="Proteomes" id="UP001187346">
    <property type="component" value="Unassembled WGS sequence"/>
</dbReference>
<dbReference type="EMBL" id="JAWMAJ010000120">
    <property type="protein sequence ID" value="MDV7220177.1"/>
    <property type="molecule type" value="Genomic_DNA"/>
</dbReference>
<evidence type="ECO:0000313" key="2">
    <source>
        <dbReference type="EMBL" id="MDV7220177.1"/>
    </source>
</evidence>
<sequence>MTEETVAASESPSVAAPAEAIAKAKEEGFTPKALGASLATLLAMEGQRLAEQHHDYGNFMALCSPSVAILIPVIVTYLLEKGKVRKQDKRYEREDGRHVKSRERVVALLDDPNISAAHKKILRSTLETSDARWAQRLMDRSREN</sequence>
<feature type="transmembrane region" description="Helical" evidence="1">
    <location>
        <begin position="59"/>
        <end position="79"/>
    </location>
</feature>
<evidence type="ECO:0000256" key="1">
    <source>
        <dbReference type="SAM" id="Phobius"/>
    </source>
</evidence>
<organism evidence="2 3">
    <name type="scientific">Streptomyces prunicolor</name>
    <dbReference type="NCBI Taxonomy" id="67348"/>
    <lineage>
        <taxon>Bacteria</taxon>
        <taxon>Bacillati</taxon>
        <taxon>Actinomycetota</taxon>
        <taxon>Actinomycetes</taxon>
        <taxon>Kitasatosporales</taxon>
        <taxon>Streptomycetaceae</taxon>
        <taxon>Streptomyces</taxon>
    </lineage>
</organism>
<keyword evidence="1" id="KW-0812">Transmembrane</keyword>
<gene>
    <name evidence="2" type="ORF">R5A26_29970</name>
</gene>